<evidence type="ECO:0000313" key="2">
    <source>
        <dbReference type="Proteomes" id="UP000186026"/>
    </source>
</evidence>
<reference evidence="2" key="1">
    <citation type="submission" date="2017-01" db="EMBL/GenBank/DDBJ databases">
        <authorList>
            <person name="Varghese N."/>
            <person name="Submissions S."/>
        </authorList>
    </citation>
    <scope>NUCLEOTIDE SEQUENCE [LARGE SCALE GENOMIC DNA]</scope>
    <source>
        <strain evidence="2">DSM 46698</strain>
    </source>
</reference>
<keyword evidence="2" id="KW-1185">Reference proteome</keyword>
<dbReference type="AlphaFoldDB" id="A0A1N7LIX0"/>
<evidence type="ECO:0000313" key="1">
    <source>
        <dbReference type="EMBL" id="SIS73747.1"/>
    </source>
</evidence>
<protein>
    <submittedName>
        <fullName evidence="1">Uncharacterized protein</fullName>
    </submittedName>
</protein>
<accession>A0A1N7LIX0</accession>
<organism evidence="1 2">
    <name type="scientific">Belliella pelovolcani</name>
    <dbReference type="NCBI Taxonomy" id="529505"/>
    <lineage>
        <taxon>Bacteria</taxon>
        <taxon>Pseudomonadati</taxon>
        <taxon>Bacteroidota</taxon>
        <taxon>Cytophagia</taxon>
        <taxon>Cytophagales</taxon>
        <taxon>Cyclobacteriaceae</taxon>
        <taxon>Belliella</taxon>
    </lineage>
</organism>
<sequence>MSYWGRVLIGCSIARFIGMLGRIFGTIPHGRKSQIALKEILGMKFLATIATVTQRTQRRGIGGLSVYC</sequence>
<name>A0A1N7LIX0_9BACT</name>
<dbReference type="Proteomes" id="UP000186026">
    <property type="component" value="Unassembled WGS sequence"/>
</dbReference>
<gene>
    <name evidence="1" type="ORF">SAMN05421761_103370</name>
</gene>
<proteinExistence type="predicted"/>
<dbReference type="EMBL" id="FTOP01000003">
    <property type="protein sequence ID" value="SIS73747.1"/>
    <property type="molecule type" value="Genomic_DNA"/>
</dbReference>